<organism evidence="2 3">
    <name type="scientific">Hymenolepis diminuta</name>
    <name type="common">Rat tapeworm</name>
    <dbReference type="NCBI Taxonomy" id="6216"/>
    <lineage>
        <taxon>Eukaryota</taxon>
        <taxon>Metazoa</taxon>
        <taxon>Spiralia</taxon>
        <taxon>Lophotrochozoa</taxon>
        <taxon>Platyhelminthes</taxon>
        <taxon>Cestoda</taxon>
        <taxon>Eucestoda</taxon>
        <taxon>Cyclophyllidea</taxon>
        <taxon>Hymenolepididae</taxon>
        <taxon>Hymenolepis</taxon>
    </lineage>
</organism>
<accession>A0A564YFB4</accession>
<dbReference type="AlphaFoldDB" id="A0A564YFB4"/>
<reference evidence="2 3" key="1">
    <citation type="submission" date="2019-07" db="EMBL/GenBank/DDBJ databases">
        <authorList>
            <person name="Jastrzebski P J."/>
            <person name="Paukszto L."/>
            <person name="Jastrzebski P J."/>
        </authorList>
    </citation>
    <scope>NUCLEOTIDE SEQUENCE [LARGE SCALE GENOMIC DNA]</scope>
    <source>
        <strain evidence="2 3">WMS-il1</strain>
    </source>
</reference>
<keyword evidence="3" id="KW-1185">Reference proteome</keyword>
<dbReference type="EMBL" id="CABIJS010000166">
    <property type="protein sequence ID" value="VUZ45224.1"/>
    <property type="molecule type" value="Genomic_DNA"/>
</dbReference>
<evidence type="ECO:0000313" key="3">
    <source>
        <dbReference type="Proteomes" id="UP000321570"/>
    </source>
</evidence>
<evidence type="ECO:0000313" key="2">
    <source>
        <dbReference type="EMBL" id="VUZ45224.1"/>
    </source>
</evidence>
<gene>
    <name evidence="2" type="ORF">WMSIL1_LOCUS5301</name>
</gene>
<protein>
    <submittedName>
        <fullName evidence="2">Uncharacterized protein</fullName>
    </submittedName>
</protein>
<evidence type="ECO:0000256" key="1">
    <source>
        <dbReference type="SAM" id="MobiDB-lite"/>
    </source>
</evidence>
<feature type="region of interest" description="Disordered" evidence="1">
    <location>
        <begin position="1"/>
        <end position="27"/>
    </location>
</feature>
<name>A0A564YFB4_HYMDI</name>
<proteinExistence type="predicted"/>
<sequence length="77" mass="8614">MKGVAKGLQSQKGDNSKPDPPQAYTDDLPSTIIISEMGFDTKQSHVYNREFSSQQLISLLPLKNFVCFPFTLINYSS</sequence>
<dbReference type="Proteomes" id="UP000321570">
    <property type="component" value="Unassembled WGS sequence"/>
</dbReference>